<dbReference type="Pfam" id="PF00149">
    <property type="entry name" value="Metallophos"/>
    <property type="match status" value="1"/>
</dbReference>
<sequence length="274" mass="31534">MFFEMRHELRTFQTTNYRIYSQKLKGLNKNKKIIFLSDLHNQKYDRDNQTLLKKIRDEKPDLILVGGDMLVGQVGYSVEPAFSFVSQLPDIAPTYHGYGNHEQRLKEKPKVFKIDYEGYQKGLEQCGVVFLNNETVDIMLGDTPVYITGLTIPLVNYQHFKTPKLSSQEIRKRIGKKEDGYHILLAHNPAYMKEYLNWGADLILSGHFHGGLIRIPGFRGLIIPGIGSYKKYSGGIYKEKDKRIIVSKGLGNHTFKIRLFNKAEIISISLLHKN</sequence>
<dbReference type="SUPFAM" id="SSF56300">
    <property type="entry name" value="Metallo-dependent phosphatases"/>
    <property type="match status" value="1"/>
</dbReference>
<reference evidence="4 5" key="1">
    <citation type="journal article" date="2022" name="Genome Biol. Evol.">
        <title>Host diet, physiology and behaviors set the stage for Lachnospiraceae cladogenesis.</title>
        <authorList>
            <person name="Vera-Ponce De Leon A."/>
            <person name="Schneider M."/>
            <person name="Jahnes B.C."/>
            <person name="Sadowski V."/>
            <person name="Camuy-Velez L.A."/>
            <person name="Duan J."/>
            <person name="Sabree Z.L."/>
        </authorList>
    </citation>
    <scope>NUCLEOTIDE SEQUENCE [LARGE SCALE GENOMIC DNA]</scope>
    <source>
        <strain evidence="4 5">PAL113</strain>
    </source>
</reference>
<evidence type="ECO:0000259" key="3">
    <source>
        <dbReference type="Pfam" id="PF00149"/>
    </source>
</evidence>
<dbReference type="RefSeq" id="WP_262064926.1">
    <property type="nucleotide sequence ID" value="NZ_JAMXOD010000002.1"/>
</dbReference>
<dbReference type="EMBL" id="JAMZFW010000002">
    <property type="protein sequence ID" value="MCP1101142.1"/>
    <property type="molecule type" value="Genomic_DNA"/>
</dbReference>
<dbReference type="InterPro" id="IPR051158">
    <property type="entry name" value="Metallophosphoesterase_sf"/>
</dbReference>
<accession>A0ABT1E5M4</accession>
<dbReference type="InterPro" id="IPR004843">
    <property type="entry name" value="Calcineurin-like_PHP"/>
</dbReference>
<keyword evidence="2" id="KW-0378">Hydrolase</keyword>
<evidence type="ECO:0000313" key="4">
    <source>
        <dbReference type="EMBL" id="MCP1101142.1"/>
    </source>
</evidence>
<dbReference type="PANTHER" id="PTHR31302">
    <property type="entry name" value="TRANSMEMBRANE PROTEIN WITH METALLOPHOSPHOESTERASE DOMAIN-RELATED"/>
    <property type="match status" value="1"/>
</dbReference>
<dbReference type="PANTHER" id="PTHR31302:SF31">
    <property type="entry name" value="PHOSPHODIESTERASE YAEI"/>
    <property type="match status" value="1"/>
</dbReference>
<protein>
    <submittedName>
        <fullName evidence="4">Metallophosphoesterase</fullName>
    </submittedName>
</protein>
<name>A0ABT1E5M4_9FIRM</name>
<evidence type="ECO:0000256" key="1">
    <source>
        <dbReference type="ARBA" id="ARBA00022723"/>
    </source>
</evidence>
<dbReference type="Gene3D" id="3.60.21.10">
    <property type="match status" value="1"/>
</dbReference>
<gene>
    <name evidence="4" type="ORF">NK125_01780</name>
</gene>
<dbReference type="Proteomes" id="UP001523566">
    <property type="component" value="Unassembled WGS sequence"/>
</dbReference>
<feature type="domain" description="Calcineurin-like phosphoesterase" evidence="3">
    <location>
        <begin position="32"/>
        <end position="210"/>
    </location>
</feature>
<proteinExistence type="predicted"/>
<comment type="caution">
    <text evidence="4">The sequence shown here is derived from an EMBL/GenBank/DDBJ whole genome shotgun (WGS) entry which is preliminary data.</text>
</comment>
<evidence type="ECO:0000256" key="2">
    <source>
        <dbReference type="ARBA" id="ARBA00022801"/>
    </source>
</evidence>
<dbReference type="InterPro" id="IPR029052">
    <property type="entry name" value="Metallo-depent_PP-like"/>
</dbReference>
<keyword evidence="5" id="KW-1185">Reference proteome</keyword>
<keyword evidence="1" id="KW-0479">Metal-binding</keyword>
<organism evidence="4 5">
    <name type="scientific">Aequitasia blattaphilus</name>
    <dbReference type="NCBI Taxonomy" id="2949332"/>
    <lineage>
        <taxon>Bacteria</taxon>
        <taxon>Bacillati</taxon>
        <taxon>Bacillota</taxon>
        <taxon>Clostridia</taxon>
        <taxon>Lachnospirales</taxon>
        <taxon>Lachnospiraceae</taxon>
        <taxon>Aequitasia</taxon>
    </lineage>
</organism>
<evidence type="ECO:0000313" key="5">
    <source>
        <dbReference type="Proteomes" id="UP001523566"/>
    </source>
</evidence>